<feature type="binding site" evidence="21">
    <location>
        <position position="698"/>
    </location>
    <ligand>
        <name>Zn(2+)</name>
        <dbReference type="ChEBI" id="CHEBI:29105"/>
        <label>1</label>
    </ligand>
</feature>
<protein>
    <recommendedName>
        <fullName evidence="22">Phosphodiesterase</fullName>
        <ecNumber evidence="22">3.1.4.-</ecNumber>
    </recommendedName>
</protein>
<evidence type="ECO:0000256" key="22">
    <source>
        <dbReference type="RuleBase" id="RU363067"/>
    </source>
</evidence>
<keyword evidence="10 21" id="KW-0479">Metal-binding</keyword>
<dbReference type="EMBL" id="JAOTOJ010000001">
    <property type="protein sequence ID" value="KAK9411725.1"/>
    <property type="molecule type" value="Genomic_DNA"/>
</dbReference>
<comment type="subcellular location">
    <subcellularLocation>
        <location evidence="2">Cytoplasm</location>
        <location evidence="2">Cytosol</location>
    </subcellularLocation>
</comment>
<comment type="catalytic activity">
    <reaction evidence="18">
        <text>3',5'-cyclic AMP + H2O = AMP + H(+)</text>
        <dbReference type="Rhea" id="RHEA:25277"/>
        <dbReference type="ChEBI" id="CHEBI:15377"/>
        <dbReference type="ChEBI" id="CHEBI:15378"/>
        <dbReference type="ChEBI" id="CHEBI:58165"/>
        <dbReference type="ChEBI" id="CHEBI:456215"/>
    </reaction>
</comment>
<evidence type="ECO:0000256" key="19">
    <source>
        <dbReference type="PIRSR" id="PIRSR623088-1"/>
    </source>
</evidence>
<comment type="cofactor">
    <cofactor evidence="22">
        <name>a divalent metal cation</name>
        <dbReference type="ChEBI" id="CHEBI:60240"/>
    </cofactor>
    <text evidence="22">Binds 2 divalent metal cations per subunit. Site 1 may preferentially bind zinc ions, while site 2 has a preference for magnesium and/or manganese ions.</text>
</comment>
<evidence type="ECO:0000256" key="16">
    <source>
        <dbReference type="ARBA" id="ARBA00037913"/>
    </source>
</evidence>
<dbReference type="PROSITE" id="PS00126">
    <property type="entry name" value="PDEASE_I_1"/>
    <property type="match status" value="1"/>
</dbReference>
<name>A0AAW1CBF5_CROAD</name>
<comment type="catalytic activity">
    <reaction evidence="1">
        <text>a nucleoside 3',5'-cyclic phosphate + H2O = a nucleoside 5'-phosphate + H(+)</text>
        <dbReference type="Rhea" id="RHEA:14653"/>
        <dbReference type="ChEBI" id="CHEBI:15377"/>
        <dbReference type="ChEBI" id="CHEBI:15378"/>
        <dbReference type="ChEBI" id="CHEBI:57867"/>
        <dbReference type="ChEBI" id="CHEBI:58464"/>
        <dbReference type="EC" id="3.1.4.17"/>
    </reaction>
</comment>
<comment type="catalytic activity">
    <reaction evidence="17">
        <text>3',5'-cyclic GMP + H2O = GMP + H(+)</text>
        <dbReference type="Rhea" id="RHEA:16957"/>
        <dbReference type="ChEBI" id="CHEBI:15377"/>
        <dbReference type="ChEBI" id="CHEBI:15378"/>
        <dbReference type="ChEBI" id="CHEBI:57746"/>
        <dbReference type="ChEBI" id="CHEBI:58115"/>
    </reaction>
</comment>
<comment type="pathway">
    <text evidence="3">Purine metabolism; 3',5'-cyclic AMP degradation; AMP from 3',5'-cyclic AMP: step 1/1.</text>
</comment>
<evidence type="ECO:0000256" key="10">
    <source>
        <dbReference type="ARBA" id="ARBA00022723"/>
    </source>
</evidence>
<feature type="domain" description="PDEase" evidence="23">
    <location>
        <begin position="444"/>
        <end position="793"/>
    </location>
</feature>
<dbReference type="InterPro" id="IPR023174">
    <property type="entry name" value="PDEase_CS"/>
</dbReference>
<dbReference type="GO" id="GO:0004114">
    <property type="term" value="F:3',5'-cyclic-nucleotide phosphodiesterase activity"/>
    <property type="evidence" value="ECO:0007669"/>
    <property type="project" value="UniProtKB-EC"/>
</dbReference>
<dbReference type="SUPFAM" id="SSF109604">
    <property type="entry name" value="HD-domain/PDEase-like"/>
    <property type="match status" value="1"/>
</dbReference>
<comment type="similarity">
    <text evidence="4 22">Belongs to the cyclic nucleotide phosphodiesterase family.</text>
</comment>
<feature type="binding site" evidence="20">
    <location>
        <position position="750"/>
    </location>
    <ligand>
        <name>AMP</name>
        <dbReference type="ChEBI" id="CHEBI:456215"/>
    </ligand>
</feature>
<evidence type="ECO:0000256" key="17">
    <source>
        <dbReference type="ARBA" id="ARBA00052062"/>
    </source>
</evidence>
<dbReference type="PANTHER" id="PTHR11347">
    <property type="entry name" value="CYCLIC NUCLEOTIDE PHOSPHODIESTERASE"/>
    <property type="match status" value="1"/>
</dbReference>
<comment type="caution">
    <text evidence="24">The sequence shown here is derived from an EMBL/GenBank/DDBJ whole genome shotgun (WGS) entry which is preliminary data.</text>
</comment>
<keyword evidence="14" id="KW-0142">cGMP-binding</keyword>
<feature type="binding site" evidence="20">
    <location>
        <begin position="549"/>
        <end position="553"/>
    </location>
    <ligand>
        <name>AMP</name>
        <dbReference type="ChEBI" id="CHEBI:456215"/>
    </ligand>
</feature>
<dbReference type="GO" id="GO:0005829">
    <property type="term" value="C:cytosol"/>
    <property type="evidence" value="ECO:0007669"/>
    <property type="project" value="UniProtKB-SubCell"/>
</dbReference>
<feature type="binding site" evidence="21">
    <location>
        <position position="588"/>
    </location>
    <ligand>
        <name>Zn(2+)</name>
        <dbReference type="ChEBI" id="CHEBI:29105"/>
        <label>1</label>
    </ligand>
</feature>
<keyword evidence="12" id="KW-0547">Nucleotide-binding</keyword>
<dbReference type="InterPro" id="IPR003607">
    <property type="entry name" value="HD/PDEase_dom"/>
</dbReference>
<keyword evidence="9" id="KW-0116">cAMP-binding</keyword>
<evidence type="ECO:0000256" key="12">
    <source>
        <dbReference type="ARBA" id="ARBA00022741"/>
    </source>
</evidence>
<feature type="binding site" evidence="20">
    <location>
        <position position="698"/>
    </location>
    <ligand>
        <name>AMP</name>
        <dbReference type="ChEBI" id="CHEBI:456215"/>
    </ligand>
</feature>
<evidence type="ECO:0000256" key="6">
    <source>
        <dbReference type="ARBA" id="ARBA00022490"/>
    </source>
</evidence>
<dbReference type="FunFam" id="3.30.450.40:FF:000005">
    <property type="entry name" value="Phosphodiesterase"/>
    <property type="match status" value="1"/>
</dbReference>
<dbReference type="Gene3D" id="3.30.450.40">
    <property type="match status" value="2"/>
</dbReference>
<keyword evidence="13 22" id="KW-0378">Hydrolase</keyword>
<dbReference type="Pfam" id="PF00233">
    <property type="entry name" value="PDEase_I"/>
    <property type="match status" value="1"/>
</dbReference>
<dbReference type="PRINTS" id="PR00387">
    <property type="entry name" value="PDIESTERASE1"/>
</dbReference>
<dbReference type="InterPro" id="IPR002073">
    <property type="entry name" value="PDEase_catalytic_dom"/>
</dbReference>
<evidence type="ECO:0000256" key="3">
    <source>
        <dbReference type="ARBA" id="ARBA00004703"/>
    </source>
</evidence>
<evidence type="ECO:0000256" key="14">
    <source>
        <dbReference type="ARBA" id="ARBA00022992"/>
    </source>
</evidence>
<evidence type="ECO:0000256" key="4">
    <source>
        <dbReference type="ARBA" id="ARBA00007648"/>
    </source>
</evidence>
<dbReference type="InterPro" id="IPR003018">
    <property type="entry name" value="GAF"/>
</dbReference>
<gene>
    <name evidence="24" type="ORF">NXF25_002900</name>
</gene>
<dbReference type="SMART" id="SM00065">
    <property type="entry name" value="GAF"/>
    <property type="match status" value="2"/>
</dbReference>
<evidence type="ECO:0000256" key="18">
    <source>
        <dbReference type="ARBA" id="ARBA00052881"/>
    </source>
</evidence>
<feature type="binding site" evidence="21">
    <location>
        <position position="553"/>
    </location>
    <ligand>
        <name>Zn(2+)</name>
        <dbReference type="ChEBI" id="CHEBI:29105"/>
        <label>1</label>
    </ligand>
</feature>
<comment type="subunit">
    <text evidence="5">Homodimer.</text>
</comment>
<keyword evidence="11" id="KW-0677">Repeat</keyword>
<sequence>MNNEVHGHQLDISKGLTDEKVKAYLSLHPQVLDEFVLESVGAETVEKWLQRKQNKEEEDSAPKHVSRYQNSDMEGMVYDLNSHLEKRMDIAGNNQLLLYELSTIIQIATKADGFALYFLGECNNSLCMFTPPRVKDGQPVLVPVGPVKYGTTISAHVAKTRKTLLIEDILGDERFPKGTGLESGTGIKSVLCLPIVTVLGDLIGILELYRKWGNETFHLSHQEVAVANLAWVSVAMHQIEVSKGLAKQTELNDFLLDVSKTYFDNIVAIDSLLENIMIYAKNLVNADRCALFQVDLKNNELYSDLFDIGEVHEGKPVFRKTKEIRFSIEKGIAGQVARTGEVLNIPDAYADPRFNREVDLYTGYTTRNILCMPIVSRGSVIGVVQMVNKLTGSAFSKTDENNFKMFAVFCALALHCANMYHRIHHSECIYRVTMEKLSYHSVCSAEEWKTLMDCKLPPQLCREIEQFHFDIGPYEDFWPAIFVYMIHQCCGEGWMNRGRKANNREDGSAMMSALSLYMESDIMEEGFDLEKLCRFTMSVKKNYRRVPYHNWKHAITVAHCMYVILQHNHKTFTDLERRGLLIACLCHDLDHRGYSNSYLQKFDHPLAALYSTSTMEQHHFSQTVSILQLEGHNIFSNLNSTEYEQILEIIRKAIIATDLALYFGNRKQLEELQQTRSLNLKNQAHRDRVIGLMMTSCDLCSVTKLWHITRLTANDIYAEFWAEGDDMKKLGIQPIPMMDRDKKDEVPQGQIGFYNAVALPCYGTLAQILPPTIPLLRACRENLKQWEKVIRGEEAYGWIPTQSSSADSDTFPVKIVD</sequence>
<dbReference type="InterPro" id="IPR029016">
    <property type="entry name" value="GAF-like_dom_sf"/>
</dbReference>
<keyword evidence="7" id="KW-0021">Allosteric enzyme</keyword>
<dbReference type="Gene3D" id="1.10.1300.10">
    <property type="entry name" value="3'5'-cyclic nucleotide phosphodiesterase, catalytic domain"/>
    <property type="match status" value="1"/>
</dbReference>
<evidence type="ECO:0000256" key="13">
    <source>
        <dbReference type="ARBA" id="ARBA00022801"/>
    </source>
</evidence>
<reference evidence="24 25" key="1">
    <citation type="journal article" date="2024" name="Proc. Natl. Acad. Sci. U.S.A.">
        <title>The genetic regulatory architecture and epigenomic basis for age-related changes in rattlesnake venom.</title>
        <authorList>
            <person name="Hogan M.P."/>
            <person name="Holding M.L."/>
            <person name="Nystrom G.S."/>
            <person name="Colston T.J."/>
            <person name="Bartlett D.A."/>
            <person name="Mason A.J."/>
            <person name="Ellsworth S.A."/>
            <person name="Rautsaw R.M."/>
            <person name="Lawrence K.C."/>
            <person name="Strickland J.L."/>
            <person name="He B."/>
            <person name="Fraser P."/>
            <person name="Margres M.J."/>
            <person name="Gilbert D.M."/>
            <person name="Gibbs H.L."/>
            <person name="Parkinson C.L."/>
            <person name="Rokyta D.R."/>
        </authorList>
    </citation>
    <scope>NUCLEOTIDE SEQUENCE [LARGE SCALE GENOMIC DNA]</scope>
    <source>
        <strain evidence="24">DRR0105</strain>
    </source>
</reference>
<dbReference type="GO" id="GO:0030552">
    <property type="term" value="F:cAMP binding"/>
    <property type="evidence" value="ECO:0007669"/>
    <property type="project" value="UniProtKB-KW"/>
</dbReference>
<dbReference type="InterPro" id="IPR023088">
    <property type="entry name" value="PDEase"/>
</dbReference>
<feature type="binding site" evidence="20">
    <location>
        <position position="588"/>
    </location>
    <ligand>
        <name>AMP</name>
        <dbReference type="ChEBI" id="CHEBI:456215"/>
    </ligand>
</feature>
<feature type="binding site" evidence="21">
    <location>
        <position position="588"/>
    </location>
    <ligand>
        <name>Zn(2+)</name>
        <dbReference type="ChEBI" id="CHEBI:29105"/>
        <label>2</label>
    </ligand>
</feature>
<evidence type="ECO:0000256" key="11">
    <source>
        <dbReference type="ARBA" id="ARBA00022737"/>
    </source>
</evidence>
<dbReference type="SMART" id="SM00471">
    <property type="entry name" value="HDc"/>
    <property type="match status" value="1"/>
</dbReference>
<evidence type="ECO:0000256" key="20">
    <source>
        <dbReference type="PIRSR" id="PIRSR623088-2"/>
    </source>
</evidence>
<evidence type="ECO:0000256" key="15">
    <source>
        <dbReference type="ARBA" id="ARBA00023149"/>
    </source>
</evidence>
<dbReference type="SUPFAM" id="SSF55781">
    <property type="entry name" value="GAF domain-like"/>
    <property type="match status" value="2"/>
</dbReference>
<proteinExistence type="inferred from homology"/>
<dbReference type="GO" id="GO:0030553">
    <property type="term" value="F:cGMP binding"/>
    <property type="evidence" value="ECO:0007669"/>
    <property type="project" value="UniProtKB-KW"/>
</dbReference>
<comment type="pathway">
    <text evidence="16">Purine metabolism; 3',5'-cyclic GMP degradation; GMP from 3',5'-cyclic GMP: step 1/1.</text>
</comment>
<dbReference type="CDD" id="cd00077">
    <property type="entry name" value="HDc"/>
    <property type="match status" value="1"/>
</dbReference>
<dbReference type="AlphaFoldDB" id="A0AAW1CBF5"/>
<evidence type="ECO:0000256" key="9">
    <source>
        <dbReference type="ARBA" id="ARBA00022566"/>
    </source>
</evidence>
<dbReference type="GO" id="GO:0007165">
    <property type="term" value="P:signal transduction"/>
    <property type="evidence" value="ECO:0007669"/>
    <property type="project" value="InterPro"/>
</dbReference>
<dbReference type="Proteomes" id="UP001474421">
    <property type="component" value="Unassembled WGS sequence"/>
</dbReference>
<organism evidence="24 25">
    <name type="scientific">Crotalus adamanteus</name>
    <name type="common">Eastern diamondback rattlesnake</name>
    <dbReference type="NCBI Taxonomy" id="8729"/>
    <lineage>
        <taxon>Eukaryota</taxon>
        <taxon>Metazoa</taxon>
        <taxon>Chordata</taxon>
        <taxon>Craniata</taxon>
        <taxon>Vertebrata</taxon>
        <taxon>Euteleostomi</taxon>
        <taxon>Lepidosauria</taxon>
        <taxon>Squamata</taxon>
        <taxon>Bifurcata</taxon>
        <taxon>Unidentata</taxon>
        <taxon>Episquamata</taxon>
        <taxon>Toxicofera</taxon>
        <taxon>Serpentes</taxon>
        <taxon>Colubroidea</taxon>
        <taxon>Viperidae</taxon>
        <taxon>Crotalinae</taxon>
        <taxon>Crotalus</taxon>
    </lineage>
</organism>
<keyword evidence="25" id="KW-1185">Reference proteome</keyword>
<accession>A0AAW1CBF5</accession>
<evidence type="ECO:0000256" key="2">
    <source>
        <dbReference type="ARBA" id="ARBA00004514"/>
    </source>
</evidence>
<dbReference type="GO" id="GO:0046872">
    <property type="term" value="F:metal ion binding"/>
    <property type="evidence" value="ECO:0007669"/>
    <property type="project" value="UniProtKB-KW"/>
</dbReference>
<dbReference type="FunFam" id="1.10.1300.10:FF:000007">
    <property type="entry name" value="Phosphodiesterase 10A"/>
    <property type="match status" value="1"/>
</dbReference>
<dbReference type="EC" id="3.1.4.-" evidence="22"/>
<keyword evidence="8" id="KW-0140">cGMP</keyword>
<dbReference type="PROSITE" id="PS51845">
    <property type="entry name" value="PDEASE_I_2"/>
    <property type="match status" value="1"/>
</dbReference>
<evidence type="ECO:0000256" key="7">
    <source>
        <dbReference type="ARBA" id="ARBA00022533"/>
    </source>
</evidence>
<dbReference type="Pfam" id="PF01590">
    <property type="entry name" value="GAF"/>
    <property type="match status" value="2"/>
</dbReference>
<keyword evidence="15" id="KW-0114">cAMP</keyword>
<evidence type="ECO:0000256" key="21">
    <source>
        <dbReference type="PIRSR" id="PIRSR623088-3"/>
    </source>
</evidence>
<evidence type="ECO:0000259" key="23">
    <source>
        <dbReference type="PROSITE" id="PS51845"/>
    </source>
</evidence>
<evidence type="ECO:0000313" key="25">
    <source>
        <dbReference type="Proteomes" id="UP001474421"/>
    </source>
</evidence>
<evidence type="ECO:0000313" key="24">
    <source>
        <dbReference type="EMBL" id="KAK9411725.1"/>
    </source>
</evidence>
<feature type="binding site" evidence="21">
    <location>
        <position position="587"/>
    </location>
    <ligand>
        <name>Zn(2+)</name>
        <dbReference type="ChEBI" id="CHEBI:29105"/>
        <label>1</label>
    </ligand>
</feature>
<feature type="active site" description="Proton donor" evidence="19">
    <location>
        <position position="549"/>
    </location>
</feature>
<evidence type="ECO:0000256" key="1">
    <source>
        <dbReference type="ARBA" id="ARBA00001073"/>
    </source>
</evidence>
<dbReference type="InterPro" id="IPR036971">
    <property type="entry name" value="PDEase_catalytic_dom_sf"/>
</dbReference>
<evidence type="ECO:0000256" key="5">
    <source>
        <dbReference type="ARBA" id="ARBA00011738"/>
    </source>
</evidence>
<dbReference type="FunFam" id="3.30.450.40:FF:000011">
    <property type="entry name" value="Phosphodiesterase"/>
    <property type="match status" value="1"/>
</dbReference>
<keyword evidence="6" id="KW-0963">Cytoplasm</keyword>
<evidence type="ECO:0000256" key="8">
    <source>
        <dbReference type="ARBA" id="ARBA00022535"/>
    </source>
</evidence>